<dbReference type="PANTHER" id="PTHR44103:SF1">
    <property type="entry name" value="PROPROTEIN CONVERTASE P"/>
    <property type="match status" value="1"/>
</dbReference>
<dbReference type="Gene3D" id="2.130.10.130">
    <property type="entry name" value="Integrin alpha, N-terminal"/>
    <property type="match status" value="3"/>
</dbReference>
<evidence type="ECO:0000256" key="1">
    <source>
        <dbReference type="ARBA" id="ARBA00022729"/>
    </source>
</evidence>
<dbReference type="PANTHER" id="PTHR44103">
    <property type="entry name" value="PROPROTEIN CONVERTASE P"/>
    <property type="match status" value="1"/>
</dbReference>
<dbReference type="EMBL" id="CAKXZT010000160">
    <property type="protein sequence ID" value="CAH2407794.1"/>
    <property type="molecule type" value="Genomic_DNA"/>
</dbReference>
<gene>
    <name evidence="2" type="ORF">MES5069_620081</name>
</gene>
<reference evidence="2 3" key="1">
    <citation type="submission" date="2022-03" db="EMBL/GenBank/DDBJ databases">
        <authorList>
            <person name="Brunel B."/>
        </authorList>
    </citation>
    <scope>NUCLEOTIDE SEQUENCE [LARGE SCALE GENOMIC DNA]</scope>
    <source>
        <strain evidence="2">STM5069sample</strain>
    </source>
</reference>
<evidence type="ECO:0008006" key="4">
    <source>
        <dbReference type="Google" id="ProtNLM"/>
    </source>
</evidence>
<evidence type="ECO:0000313" key="3">
    <source>
        <dbReference type="Proteomes" id="UP001153050"/>
    </source>
</evidence>
<name>A0ABN8KG92_9HYPH</name>
<proteinExistence type="predicted"/>
<sequence>MIGGRLWICRRTNSSHGWPKTRWSHVTKSIFDVCFHLVAMLAVGVSIAGCDSAASGEEILRTGLTFDRREIAEQSGDVKLVGDIDGDGRLDLVLGGSPQDPLSWWRWPDLLFTTIATARVEFTTDGVLVDVDGDGDLDIVTADGPDGANLVWFENPRPNRDSTDGPSWEQHEIGAVGSWGKDIKAADFDGDGLADIVVRAPSELMIFFQGGAGAWSRVALPSSFHLGEEGMAFGDIDGDGAVDLVLCGQWAQNPGAATARIPARWQGHAVGAFNPAFKALVVDLDQDGNADILTSSSEHTADVAWFQAVDGPTGRWIRHVIQPAVAGAHTLQAADMDGDGDVDVVVGQMHTTEQRALSIHLNMDGRGMRWARQVIDTVGLHNGVVADVDSDGDFDIYGANWAGNPPVRIWINRLDPPGPVRRLDRWRHHQITHAHVRSFGLAFADMDGDGRTDIISGPFWYRQPAAPWQGEWEQIRLGEGADAVAAFDIDGDGRAEVIAQRGGAETLNLVWLQAQQASARGFEEHTIGEVPSASHELGSQGHALAQIVKGGQPELAVSSGAGAFYFDIPDDAAAGPWPRTRICAEASDEGIAFADIDGDGLLDLAATTGNAKGIAWWRNPGDGSADWQRRDVANVPNMVYPDRVAVADLDGDGRTDIVVSEENGQADHAKAYWWRNPGDLRPSWEQQEITSRGSLNSLSVADMNDDGRPDLVMGEHRGALRLSLWRNLGGRRFIEQLVGEGVESHLGARPVDLDGDGDREIVSIGWDAPQAIHVLRNDATVPLDREAGQVPPG</sequence>
<keyword evidence="1" id="KW-0732">Signal</keyword>
<dbReference type="SUPFAM" id="SSF69318">
    <property type="entry name" value="Integrin alpha N-terminal domain"/>
    <property type="match status" value="2"/>
</dbReference>
<dbReference type="Proteomes" id="UP001153050">
    <property type="component" value="Unassembled WGS sequence"/>
</dbReference>
<dbReference type="InterPro" id="IPR013517">
    <property type="entry name" value="FG-GAP"/>
</dbReference>
<keyword evidence="3" id="KW-1185">Reference proteome</keyword>
<comment type="caution">
    <text evidence="2">The sequence shown here is derived from an EMBL/GenBank/DDBJ whole genome shotgun (WGS) entry which is preliminary data.</text>
</comment>
<dbReference type="InterPro" id="IPR028994">
    <property type="entry name" value="Integrin_alpha_N"/>
</dbReference>
<evidence type="ECO:0000313" key="2">
    <source>
        <dbReference type="EMBL" id="CAH2407794.1"/>
    </source>
</evidence>
<dbReference type="Pfam" id="PF13517">
    <property type="entry name" value="FG-GAP_3"/>
    <property type="match status" value="5"/>
</dbReference>
<protein>
    <recommendedName>
        <fullName evidence="4">VCBS repeat-containing protein</fullName>
    </recommendedName>
</protein>
<organism evidence="2 3">
    <name type="scientific">Mesorhizobium escarrei</name>
    <dbReference type="NCBI Taxonomy" id="666018"/>
    <lineage>
        <taxon>Bacteria</taxon>
        <taxon>Pseudomonadati</taxon>
        <taxon>Pseudomonadota</taxon>
        <taxon>Alphaproteobacteria</taxon>
        <taxon>Hyphomicrobiales</taxon>
        <taxon>Phyllobacteriaceae</taxon>
        <taxon>Mesorhizobium</taxon>
    </lineage>
</organism>
<accession>A0ABN8KG92</accession>